<organism evidence="3 4">
    <name type="scientific">Allosphingosinicella indica</name>
    <dbReference type="NCBI Taxonomy" id="941907"/>
    <lineage>
        <taxon>Bacteria</taxon>
        <taxon>Pseudomonadati</taxon>
        <taxon>Pseudomonadota</taxon>
        <taxon>Alphaproteobacteria</taxon>
        <taxon>Sphingomonadales</taxon>
        <taxon>Sphingomonadaceae</taxon>
        <taxon>Allosphingosinicella</taxon>
    </lineage>
</organism>
<keyword evidence="4" id="KW-1185">Reference proteome</keyword>
<feature type="domain" description="DUF2231" evidence="2">
    <location>
        <begin position="15"/>
        <end position="133"/>
    </location>
</feature>
<sequence length="142" mass="15343">MATIAAARRVRRAPHPLHAMLLSFAFPLFLGALVSDIAYANSYQIQWANFAAWLIAGALLFSAFAVLWALVDVVRTKRIQGRAGIYAMLLLAMWVIGLINALVHARDGWAMMPTGLVLSIVTVLLAFVASWIGYAGSEGAEA</sequence>
<accession>A0A1X7FZP9</accession>
<dbReference type="OrthoDB" id="2873672at2"/>
<evidence type="ECO:0000313" key="3">
    <source>
        <dbReference type="EMBL" id="SMF61217.1"/>
    </source>
</evidence>
<keyword evidence="1" id="KW-0472">Membrane</keyword>
<keyword evidence="1" id="KW-0812">Transmembrane</keyword>
<keyword evidence="1" id="KW-1133">Transmembrane helix</keyword>
<evidence type="ECO:0000259" key="2">
    <source>
        <dbReference type="Pfam" id="PF09990"/>
    </source>
</evidence>
<protein>
    <submittedName>
        <fullName evidence="3">Uncharacterized membrane protein</fullName>
    </submittedName>
</protein>
<reference evidence="4" key="1">
    <citation type="submission" date="2017-04" db="EMBL/GenBank/DDBJ databases">
        <authorList>
            <person name="Varghese N."/>
            <person name="Submissions S."/>
        </authorList>
    </citation>
    <scope>NUCLEOTIDE SEQUENCE [LARGE SCALE GENOMIC DNA]</scope>
    <source>
        <strain evidence="4">Dd16</strain>
    </source>
</reference>
<dbReference type="STRING" id="941907.SAMN06295910_0199"/>
<feature type="transmembrane region" description="Helical" evidence="1">
    <location>
        <begin position="109"/>
        <end position="134"/>
    </location>
</feature>
<feature type="transmembrane region" description="Helical" evidence="1">
    <location>
        <begin position="50"/>
        <end position="71"/>
    </location>
</feature>
<gene>
    <name evidence="3" type="ORF">SAMN06295910_0199</name>
</gene>
<dbReference type="EMBL" id="LT840185">
    <property type="protein sequence ID" value="SMF61217.1"/>
    <property type="molecule type" value="Genomic_DNA"/>
</dbReference>
<dbReference type="InterPro" id="IPR016923">
    <property type="entry name" value="UCP029509"/>
</dbReference>
<proteinExistence type="predicted"/>
<dbReference type="Pfam" id="PF09990">
    <property type="entry name" value="DUF2231"/>
    <property type="match status" value="1"/>
</dbReference>
<dbReference type="RefSeq" id="WP_085217113.1">
    <property type="nucleotide sequence ID" value="NZ_LT840185.1"/>
</dbReference>
<name>A0A1X7FZP9_9SPHN</name>
<dbReference type="Proteomes" id="UP000192934">
    <property type="component" value="Chromosome I"/>
</dbReference>
<evidence type="ECO:0000256" key="1">
    <source>
        <dbReference type="SAM" id="Phobius"/>
    </source>
</evidence>
<evidence type="ECO:0000313" key="4">
    <source>
        <dbReference type="Proteomes" id="UP000192934"/>
    </source>
</evidence>
<dbReference type="AlphaFoldDB" id="A0A1X7FZP9"/>
<feature type="transmembrane region" description="Helical" evidence="1">
    <location>
        <begin position="83"/>
        <end position="103"/>
    </location>
</feature>
<dbReference type="PIRSF" id="PIRSF029509">
    <property type="entry name" value="UCP029509"/>
    <property type="match status" value="1"/>
</dbReference>
<dbReference type="InterPro" id="IPR019251">
    <property type="entry name" value="DUF2231_TM"/>
</dbReference>